<dbReference type="AlphaFoldDB" id="A0A8J3XUL9"/>
<keyword evidence="2" id="KW-1185">Reference proteome</keyword>
<sequence length="89" mass="9711">MTAFKSYATHPGDPVRRRTNHLAFGFALDRHAVERGVDPPNEAAVTLLVSLNSAHDWGMIGELPTIEEAVERRISATITLAEATRLATT</sequence>
<comment type="caution">
    <text evidence="1">The sequence shown here is derived from an EMBL/GenBank/DDBJ whole genome shotgun (WGS) entry which is preliminary data.</text>
</comment>
<gene>
    <name evidence="1" type="ORF">Pth03_11800</name>
</gene>
<proteinExistence type="predicted"/>
<protein>
    <submittedName>
        <fullName evidence="1">Uncharacterized protein</fullName>
    </submittedName>
</protein>
<evidence type="ECO:0000313" key="2">
    <source>
        <dbReference type="Proteomes" id="UP000605992"/>
    </source>
</evidence>
<dbReference type="EMBL" id="BOOR01000007">
    <property type="protein sequence ID" value="GII52791.1"/>
    <property type="molecule type" value="Genomic_DNA"/>
</dbReference>
<accession>A0A8J3XUL9</accession>
<evidence type="ECO:0000313" key="1">
    <source>
        <dbReference type="EMBL" id="GII52791.1"/>
    </source>
</evidence>
<name>A0A8J3XUL9_9ACTN</name>
<reference evidence="1" key="1">
    <citation type="submission" date="2021-01" db="EMBL/GenBank/DDBJ databases">
        <title>Whole genome shotgun sequence of Planotetraspora thailandica NBRC 104271.</title>
        <authorList>
            <person name="Komaki H."/>
            <person name="Tamura T."/>
        </authorList>
    </citation>
    <scope>NUCLEOTIDE SEQUENCE</scope>
    <source>
        <strain evidence="1">NBRC 104271</strain>
    </source>
</reference>
<dbReference type="Proteomes" id="UP000605992">
    <property type="component" value="Unassembled WGS sequence"/>
</dbReference>
<organism evidence="1 2">
    <name type="scientific">Planotetraspora thailandica</name>
    <dbReference type="NCBI Taxonomy" id="487172"/>
    <lineage>
        <taxon>Bacteria</taxon>
        <taxon>Bacillati</taxon>
        <taxon>Actinomycetota</taxon>
        <taxon>Actinomycetes</taxon>
        <taxon>Streptosporangiales</taxon>
        <taxon>Streptosporangiaceae</taxon>
        <taxon>Planotetraspora</taxon>
    </lineage>
</organism>